<proteinExistence type="predicted"/>
<evidence type="ECO:0000313" key="2">
    <source>
        <dbReference type="EMBL" id="MDX6033599.1"/>
    </source>
</evidence>
<dbReference type="AlphaFoldDB" id="A0AAJ2SBN2"/>
<dbReference type="RefSeq" id="WP_319630044.1">
    <property type="nucleotide sequence ID" value="NZ_JAWXRB010000045.1"/>
</dbReference>
<dbReference type="Proteomes" id="UP001282336">
    <property type="component" value="Unassembled WGS sequence"/>
</dbReference>
<accession>A0AAJ2SBN2</accession>
<keyword evidence="1" id="KW-0812">Transmembrane</keyword>
<evidence type="ECO:0000313" key="3">
    <source>
        <dbReference type="Proteomes" id="UP001282336"/>
    </source>
</evidence>
<reference evidence="2" key="1">
    <citation type="submission" date="2023-11" db="EMBL/GenBank/DDBJ databases">
        <title>Scandinavium wanjuensis sp. nov., isolated from lettuce South Korea.</title>
        <authorList>
            <person name="Park J."/>
            <person name="Park S."/>
            <person name="Oh K.K."/>
            <person name="Cho G.S."/>
            <person name="Franz C.M.A.P."/>
        </authorList>
    </citation>
    <scope>NUCLEOTIDE SEQUENCE</scope>
    <source>
        <strain evidence="2">V105_12</strain>
    </source>
</reference>
<keyword evidence="1" id="KW-1133">Transmembrane helix</keyword>
<keyword evidence="1" id="KW-0472">Membrane</keyword>
<dbReference type="EMBL" id="JAWXRC010000042">
    <property type="protein sequence ID" value="MDX6033599.1"/>
    <property type="molecule type" value="Genomic_DNA"/>
</dbReference>
<protein>
    <submittedName>
        <fullName evidence="2">Uncharacterized protein</fullName>
    </submittedName>
</protein>
<sequence length="64" mass="7210">MKNNKQGCPLMVIQLSDRHDRDNVDNLKLSRSFSEAAMLLFSGCFFATPLCGVRTFLSVKEETV</sequence>
<name>A0AAJ2SBN2_9ENTR</name>
<evidence type="ECO:0000256" key="1">
    <source>
        <dbReference type="SAM" id="Phobius"/>
    </source>
</evidence>
<feature type="transmembrane region" description="Helical" evidence="1">
    <location>
        <begin position="36"/>
        <end position="57"/>
    </location>
</feature>
<gene>
    <name evidence="2" type="ORF">SIL20_19040</name>
</gene>
<organism evidence="2 3">
    <name type="scientific">Scandinavium lactucae</name>
    <dbReference type="NCBI Taxonomy" id="3095028"/>
    <lineage>
        <taxon>Bacteria</taxon>
        <taxon>Pseudomonadati</taxon>
        <taxon>Pseudomonadota</taxon>
        <taxon>Gammaproteobacteria</taxon>
        <taxon>Enterobacterales</taxon>
        <taxon>Enterobacteriaceae</taxon>
        <taxon>Scandinavium</taxon>
    </lineage>
</organism>
<comment type="caution">
    <text evidence="2">The sequence shown here is derived from an EMBL/GenBank/DDBJ whole genome shotgun (WGS) entry which is preliminary data.</text>
</comment>